<comment type="caution">
    <text evidence="6">The sequence shown here is derived from an EMBL/GenBank/DDBJ whole genome shotgun (WGS) entry which is preliminary data.</text>
</comment>
<dbReference type="PROSITE" id="PS50853">
    <property type="entry name" value="FN3"/>
    <property type="match status" value="8"/>
</dbReference>
<feature type="region of interest" description="Disordered" evidence="2">
    <location>
        <begin position="191"/>
        <end position="216"/>
    </location>
</feature>
<evidence type="ECO:0000256" key="4">
    <source>
        <dbReference type="SAM" id="SignalP"/>
    </source>
</evidence>
<gene>
    <name evidence="6" type="ORF">O3P69_008982</name>
</gene>
<proteinExistence type="predicted"/>
<evidence type="ECO:0000313" key="7">
    <source>
        <dbReference type="Proteomes" id="UP001487740"/>
    </source>
</evidence>
<name>A0AAW0TPL4_SCYPA</name>
<feature type="compositionally biased region" description="Polar residues" evidence="2">
    <location>
        <begin position="1065"/>
        <end position="1090"/>
    </location>
</feature>
<dbReference type="CDD" id="cd00063">
    <property type="entry name" value="FN3"/>
    <property type="match status" value="8"/>
</dbReference>
<dbReference type="SMART" id="SM00060">
    <property type="entry name" value="FN3"/>
    <property type="match status" value="10"/>
</dbReference>
<feature type="domain" description="Fibronectin type-III" evidence="5">
    <location>
        <begin position="698"/>
        <end position="790"/>
    </location>
</feature>
<feature type="signal peptide" evidence="4">
    <location>
        <begin position="1"/>
        <end position="25"/>
    </location>
</feature>
<feature type="region of interest" description="Disordered" evidence="2">
    <location>
        <begin position="98"/>
        <end position="120"/>
    </location>
</feature>
<feature type="domain" description="Fibronectin type-III" evidence="5">
    <location>
        <begin position="31"/>
        <end position="118"/>
    </location>
</feature>
<keyword evidence="7" id="KW-1185">Reference proteome</keyword>
<dbReference type="Gene3D" id="2.60.40.10">
    <property type="entry name" value="Immunoglobulins"/>
    <property type="match status" value="10"/>
</dbReference>
<keyword evidence="3" id="KW-0812">Transmembrane</keyword>
<accession>A0AAW0TPL4</accession>
<feature type="region of interest" description="Disordered" evidence="2">
    <location>
        <begin position="1065"/>
        <end position="1092"/>
    </location>
</feature>
<keyword evidence="3" id="KW-1133">Transmembrane helix</keyword>
<feature type="domain" description="Fibronectin type-III" evidence="5">
    <location>
        <begin position="425"/>
        <end position="514"/>
    </location>
</feature>
<evidence type="ECO:0000256" key="1">
    <source>
        <dbReference type="ARBA" id="ARBA00022737"/>
    </source>
</evidence>
<dbReference type="Pfam" id="PF00041">
    <property type="entry name" value="fn3"/>
    <property type="match status" value="6"/>
</dbReference>
<feature type="compositionally biased region" description="Basic and acidic residues" evidence="2">
    <location>
        <begin position="1340"/>
        <end position="1362"/>
    </location>
</feature>
<feature type="domain" description="Fibronectin type-III" evidence="5">
    <location>
        <begin position="600"/>
        <end position="697"/>
    </location>
</feature>
<feature type="domain" description="Fibronectin type-III" evidence="5">
    <location>
        <begin position="302"/>
        <end position="390"/>
    </location>
</feature>
<dbReference type="SUPFAM" id="SSF49265">
    <property type="entry name" value="Fibronectin type III"/>
    <property type="match status" value="7"/>
</dbReference>
<feature type="compositionally biased region" description="Basic and acidic residues" evidence="2">
    <location>
        <begin position="1425"/>
        <end position="1434"/>
    </location>
</feature>
<feature type="domain" description="Fibronectin type-III" evidence="5">
    <location>
        <begin position="119"/>
        <end position="208"/>
    </location>
</feature>
<keyword evidence="4" id="KW-0732">Signal</keyword>
<evidence type="ECO:0000256" key="2">
    <source>
        <dbReference type="SAM" id="MobiDB-lite"/>
    </source>
</evidence>
<evidence type="ECO:0000313" key="6">
    <source>
        <dbReference type="EMBL" id="KAK8389665.1"/>
    </source>
</evidence>
<organism evidence="6 7">
    <name type="scientific">Scylla paramamosain</name>
    <name type="common">Mud crab</name>
    <dbReference type="NCBI Taxonomy" id="85552"/>
    <lineage>
        <taxon>Eukaryota</taxon>
        <taxon>Metazoa</taxon>
        <taxon>Ecdysozoa</taxon>
        <taxon>Arthropoda</taxon>
        <taxon>Crustacea</taxon>
        <taxon>Multicrustacea</taxon>
        <taxon>Malacostraca</taxon>
        <taxon>Eumalacostraca</taxon>
        <taxon>Eucarida</taxon>
        <taxon>Decapoda</taxon>
        <taxon>Pleocyemata</taxon>
        <taxon>Brachyura</taxon>
        <taxon>Eubrachyura</taxon>
        <taxon>Portunoidea</taxon>
        <taxon>Portunidae</taxon>
        <taxon>Portuninae</taxon>
        <taxon>Scylla</taxon>
    </lineage>
</organism>
<keyword evidence="3" id="KW-0472">Membrane</keyword>
<dbReference type="InterPro" id="IPR050991">
    <property type="entry name" value="ECM_Regulatory_Proteins"/>
</dbReference>
<reference evidence="6 7" key="1">
    <citation type="submission" date="2023-03" db="EMBL/GenBank/DDBJ databases">
        <title>High-quality genome of Scylla paramamosain provides insights in environmental adaptation.</title>
        <authorList>
            <person name="Zhang L."/>
        </authorList>
    </citation>
    <scope>NUCLEOTIDE SEQUENCE [LARGE SCALE GENOMIC DNA]</scope>
    <source>
        <strain evidence="6">LZ_2023a</strain>
        <tissue evidence="6">Muscle</tissue>
    </source>
</reference>
<feature type="transmembrane region" description="Helical" evidence="3">
    <location>
        <begin position="1173"/>
        <end position="1199"/>
    </location>
</feature>
<dbReference type="InterPro" id="IPR036116">
    <property type="entry name" value="FN3_sf"/>
</dbReference>
<dbReference type="Proteomes" id="UP001487740">
    <property type="component" value="Unassembled WGS sequence"/>
</dbReference>
<dbReference type="PANTHER" id="PTHR46708:SF11">
    <property type="entry name" value="RECEPTOR-TYPE TYROSINE-PROTEIN PHOSPHATASE ETA-LIKE"/>
    <property type="match status" value="1"/>
</dbReference>
<evidence type="ECO:0000256" key="3">
    <source>
        <dbReference type="SAM" id="Phobius"/>
    </source>
</evidence>
<feature type="domain" description="Fibronectin type-III" evidence="5">
    <location>
        <begin position="886"/>
        <end position="981"/>
    </location>
</feature>
<keyword evidence="1" id="KW-0677">Repeat</keyword>
<sequence length="1590" mass="176961">MLSFPRSVCLLLATLLCSYLPAGEAEGKPDMPQNLIVTPQGPSIMIMKWSRPSSAEVDHYFVYVEGEDLKDTTIAEYYIWEGLEGCTTYTFGVKTVSSSGSESDPTVADGRTDVSYPPEPQDLHVMNYTYDTVTLAWRKPATQCDIENYRVTCQEEGSQPAETVVNETTVEVSQLTPETLYTFSVYASTSEGEGPAASISQTTTTARPPEGKPDMPQNLEVMPEGPSMMLMMWSKPSSIEVDCYYFVYVEGEDLNATTFDEYYIWEGLEDCTNYTFGVKTVSSGESDPAVADGETNVGYPPEPQDLHVMNYTYDTVTLAWRKPATQCDIENYRVICQEEGSQPAETVVNETTVEVSQLTPETLYTFSVYASTSEGEGPAASISQTTTTAGLEDCTNYTFGVKTVSSGESDPAVADGETNVGYPPEPQDLHVMNYTYDTVTLAWRKPATQCDIEKYRVTCQEEGSQPAETVVNETTVEVSQLTPETLYTFSVYASTSEGEGPAASISQTTTTAPGPPQNLVAEGINSTAMKVSWSEPNLPPSYYLLTDYHNNIDVRIFGLQFMIVELEPCMTLDITVSSYYEDIEKKFPATTRGKTTVGVPPEPQNCSVDVADNYITVNWEKPKTTCKIETYIVNWTMKKLWGSGEEESNGIETRGLSHTENNPPPYHRYTFEIAASVEGIVGDAISCSGTTLETNAGPPVLVSLVSEEQGEVRVTWEPPAEENGNITHYGIYLNDADDYVKEVSEEVRTTTVTLEACVSVDISVAARNGAVKNDGWGERSEAKHVTPAGDALPEQMDCLQHGPDFLACWLPYSTDCPVSQYNLQWEGHVLWSPGATDSNSTTLGWSRDEICYNIPSIPYTKYTVSLNVGINAGKPITCSSTTPMAAPGPPTLEKLQVENFTISVTWKEPLEKNGIISNYRVEWTDWNGRVDSQVTDKNTFSYQIIKNSCGGEVDVTVSAKTTDFDEFGERSPPESVLLVNSISSLTCETTEPGEVALNWELQDLNCPVNLYNVTWSFTSLWSEDKGSDSKSLIGNVSSDTLEHLKPYSEVSVAIYVDNSTQPANCTTTTQEEVSDPPTNLRQTANNSHSATVAWDSPESVRGKLSSWHLNWTTENGKLVGEQDVSATIKTFQIEGLSSSWTYVVSVMAVNGAGRGKPSNTNVKTAYVPKETPLGLILGLSIGGGVLLILLAIGGFVVYWKKHQTKPPRPAPFMPNVIDSDNDKLYKRQHQSSANQRFQGEGETIDSGTNRELYPDDNMETEPPNETCNDDDTVNEQFTVPENINNILEEAVDRRLSQQVSSNLDHKAVFNRRPSQLVNIRMNSFEEYNKHSSHPNIAAASEHDRRPSHHESRSRSNMREFGRRPSQQVDLGKPNLMEYGRRPSQQIDVGGHNLNEFGRRPSQQIDEHRPRTMEHGRRFSQQIEPGKQRLGEYGRRPPQQGELGRPNLREYGRRPSQQVDLGRPNLREYGRRPSQQVDLGKPNLREYGRRPSQQIDLGRPNLREYERRSSQQIELKRPRQEEFARRPSQQVGISGRSLPSRAPQQPIPPRLDYGDYTRRPSQQTDIGLPSDRAFMRRPSQQFVMNFEGIKE</sequence>
<dbReference type="InterPro" id="IPR003961">
    <property type="entry name" value="FN3_dom"/>
</dbReference>
<protein>
    <recommendedName>
        <fullName evidence="5">Fibronectin type-III domain-containing protein</fullName>
    </recommendedName>
</protein>
<feature type="compositionally biased region" description="Basic and acidic residues" evidence="2">
    <location>
        <begin position="1404"/>
        <end position="1416"/>
    </location>
</feature>
<feature type="domain" description="Fibronectin type-III" evidence="5">
    <location>
        <begin position="1076"/>
        <end position="1170"/>
    </location>
</feature>
<dbReference type="InterPro" id="IPR013783">
    <property type="entry name" value="Ig-like_fold"/>
</dbReference>
<feature type="region of interest" description="Disordered" evidence="2">
    <location>
        <begin position="1520"/>
        <end position="1569"/>
    </location>
</feature>
<feature type="region of interest" description="Disordered" evidence="2">
    <location>
        <begin position="1229"/>
        <end position="1267"/>
    </location>
</feature>
<feature type="chain" id="PRO_5043631760" description="Fibronectin type-III domain-containing protein" evidence="4">
    <location>
        <begin position="26"/>
        <end position="1590"/>
    </location>
</feature>
<evidence type="ECO:0000259" key="5">
    <source>
        <dbReference type="PROSITE" id="PS50853"/>
    </source>
</evidence>
<dbReference type="PANTHER" id="PTHR46708">
    <property type="entry name" value="TENASCIN"/>
    <property type="match status" value="1"/>
</dbReference>
<dbReference type="EMBL" id="JARAKH010000027">
    <property type="protein sequence ID" value="KAK8389665.1"/>
    <property type="molecule type" value="Genomic_DNA"/>
</dbReference>
<feature type="region of interest" description="Disordered" evidence="2">
    <location>
        <begin position="1328"/>
        <end position="1499"/>
    </location>
</feature>